<dbReference type="Proteomes" id="UP000653156">
    <property type="component" value="Chromosome"/>
</dbReference>
<dbReference type="Pfam" id="PF13827">
    <property type="entry name" value="DUF4189"/>
    <property type="match status" value="1"/>
</dbReference>
<gene>
    <name evidence="3" type="ORF">JQU52_01730</name>
</gene>
<keyword evidence="4" id="KW-1185">Reference proteome</keyword>
<dbReference type="RefSeq" id="WP_230339470.1">
    <property type="nucleotide sequence ID" value="NZ_CP069798.1"/>
</dbReference>
<protein>
    <submittedName>
        <fullName evidence="3">DUF4189 domain-containing protein</fullName>
    </submittedName>
</protein>
<evidence type="ECO:0000313" key="3">
    <source>
        <dbReference type="EMBL" id="QRQ82177.1"/>
    </source>
</evidence>
<dbReference type="EMBL" id="CP069798">
    <property type="protein sequence ID" value="QRQ82177.1"/>
    <property type="molecule type" value="Genomic_DNA"/>
</dbReference>
<proteinExistence type="predicted"/>
<sequence>MHNNCNHPNYQGDRSRCGGSQGSQGRQSFDAYEVGTNFFTVLLWTKETKPYFYRHDNKTFYPSATDEASIAPLKRMGLQQCNQKTGGGCEYEESYVNVCIAVAYNSAEKFSTWKYEDAKSCRYAKSEAMAACKRNSKTQPKACNLIATSRYPGFWN</sequence>
<feature type="region of interest" description="Disordered" evidence="1">
    <location>
        <begin position="1"/>
        <end position="22"/>
    </location>
</feature>
<dbReference type="KEGG" id="ptes:JQU52_01730"/>
<dbReference type="InterPro" id="IPR025240">
    <property type="entry name" value="DUF4189"/>
</dbReference>
<evidence type="ECO:0000313" key="4">
    <source>
        <dbReference type="Proteomes" id="UP000653156"/>
    </source>
</evidence>
<dbReference type="AlphaFoldDB" id="A0A892ZK43"/>
<name>A0A892ZK43_9NEIS</name>
<feature type="domain" description="DUF4189" evidence="2">
    <location>
        <begin position="61"/>
        <end position="146"/>
    </location>
</feature>
<reference evidence="3" key="1">
    <citation type="submission" date="2021-02" db="EMBL/GenBank/DDBJ databases">
        <title>Neisseriaceae sp. 26B isolated from the cloaca of a Common Toad-headed Turtle (Mesoclemmys nasuta).</title>
        <authorList>
            <person name="Spergser J."/>
            <person name="Busse H.-J."/>
        </authorList>
    </citation>
    <scope>NUCLEOTIDE SEQUENCE</scope>
    <source>
        <strain evidence="3">26B</strain>
    </source>
</reference>
<organism evidence="3 4">
    <name type="scientific">Paralysiella testudinis</name>
    <dbReference type="NCBI Taxonomy" id="2809020"/>
    <lineage>
        <taxon>Bacteria</taxon>
        <taxon>Pseudomonadati</taxon>
        <taxon>Pseudomonadota</taxon>
        <taxon>Betaproteobacteria</taxon>
        <taxon>Neisseriales</taxon>
        <taxon>Neisseriaceae</taxon>
        <taxon>Paralysiella</taxon>
    </lineage>
</organism>
<evidence type="ECO:0000259" key="2">
    <source>
        <dbReference type="Pfam" id="PF13827"/>
    </source>
</evidence>
<evidence type="ECO:0000256" key="1">
    <source>
        <dbReference type="SAM" id="MobiDB-lite"/>
    </source>
</evidence>
<accession>A0A892ZK43</accession>